<comment type="similarity">
    <text evidence="1">Belongs to the 'phage' integrase family.</text>
</comment>
<evidence type="ECO:0000313" key="9">
    <source>
        <dbReference type="Proteomes" id="UP000030661"/>
    </source>
</evidence>
<sequence>MDEERPKKKLLEQVSDLLRALEYAKRTEETYLQWIRRFILFHEKRHPQDMGVAEVRAFLTHLAVNDGVAASTQNQALSALSFLYREALQMEETAEHLSRLYAKRPQHLPNILSKDEVRRILDAVFPAYQLPIRLLYGAGLQVLECLRLRVNDLDLKQDQILVRTIEGREDHVTVLPHSLKPLIELQLRYAKALHDYDLKQGCGTVYLPPVLAQTSQDDNTNWTWQYVFPASKLSVDPRSGVMQRHHLDESTLQRAVKEAANIAGVTKSADCRSLRHSFATHLLEDGYDIRTIQELLGHKDVETTMVYSHVLNKSGQGIKSPLDGRC</sequence>
<dbReference type="Pfam" id="PF00589">
    <property type="entry name" value="Phage_integrase"/>
    <property type="match status" value="1"/>
</dbReference>
<dbReference type="PROSITE" id="PS51898">
    <property type="entry name" value="TYR_RECOMBINASE"/>
    <property type="match status" value="1"/>
</dbReference>
<evidence type="ECO:0000256" key="5">
    <source>
        <dbReference type="PROSITE-ProRule" id="PRU01248"/>
    </source>
</evidence>
<evidence type="ECO:0000256" key="3">
    <source>
        <dbReference type="ARBA" id="ARBA00023125"/>
    </source>
</evidence>
<dbReference type="eggNOG" id="COG4974">
    <property type="taxonomic scope" value="Bacteria"/>
</dbReference>
<organism evidence="8">
    <name type="scientific">Vecturithrix granuli</name>
    <dbReference type="NCBI Taxonomy" id="1499967"/>
    <lineage>
        <taxon>Bacteria</taxon>
        <taxon>Candidatus Moduliflexota</taxon>
        <taxon>Candidatus Vecturitrichia</taxon>
        <taxon>Candidatus Vecturitrichales</taxon>
        <taxon>Candidatus Vecturitrichaceae</taxon>
        <taxon>Candidatus Vecturithrix</taxon>
    </lineage>
</organism>
<accession>A0A081C629</accession>
<feature type="domain" description="Core-binding (CB)" evidence="7">
    <location>
        <begin position="8"/>
        <end position="88"/>
    </location>
</feature>
<evidence type="ECO:0000313" key="8">
    <source>
        <dbReference type="EMBL" id="GAK60034.1"/>
    </source>
</evidence>
<dbReference type="InterPro" id="IPR002104">
    <property type="entry name" value="Integrase_catalytic"/>
</dbReference>
<dbReference type="InterPro" id="IPR044068">
    <property type="entry name" value="CB"/>
</dbReference>
<keyword evidence="2" id="KW-0229">DNA integration</keyword>
<protein>
    <submittedName>
        <fullName evidence="8">Integron integrase</fullName>
    </submittedName>
</protein>
<proteinExistence type="inferred from homology"/>
<dbReference type="Gene3D" id="1.10.150.130">
    <property type="match status" value="1"/>
</dbReference>
<dbReference type="NCBIfam" id="TIGR02249">
    <property type="entry name" value="integrase_gron"/>
    <property type="match status" value="1"/>
</dbReference>
<keyword evidence="9" id="KW-1185">Reference proteome</keyword>
<dbReference type="Gene3D" id="1.10.443.10">
    <property type="entry name" value="Intergrase catalytic core"/>
    <property type="match status" value="1"/>
</dbReference>
<dbReference type="EMBL" id="DF820471">
    <property type="protein sequence ID" value="GAK60034.1"/>
    <property type="molecule type" value="Genomic_DNA"/>
</dbReference>
<dbReference type="GO" id="GO:0015074">
    <property type="term" value="P:DNA integration"/>
    <property type="evidence" value="ECO:0007669"/>
    <property type="project" value="UniProtKB-KW"/>
</dbReference>
<reference evidence="8" key="1">
    <citation type="journal article" date="2015" name="PeerJ">
        <title>First genomic representation of candidate bacterial phylum KSB3 points to enhanced environmental sensing as a trigger of wastewater bulking.</title>
        <authorList>
            <person name="Sekiguchi Y."/>
            <person name="Ohashi A."/>
            <person name="Parks D.H."/>
            <person name="Yamauchi T."/>
            <person name="Tyson G.W."/>
            <person name="Hugenholtz P."/>
        </authorList>
    </citation>
    <scope>NUCLEOTIDE SEQUENCE [LARGE SCALE GENOMIC DNA]</scope>
</reference>
<dbReference type="InterPro" id="IPR050090">
    <property type="entry name" value="Tyrosine_recombinase_XerCD"/>
</dbReference>
<dbReference type="Pfam" id="PF13495">
    <property type="entry name" value="Phage_int_SAM_4"/>
    <property type="match status" value="1"/>
</dbReference>
<dbReference type="PROSITE" id="PS51900">
    <property type="entry name" value="CB"/>
    <property type="match status" value="1"/>
</dbReference>
<dbReference type="PANTHER" id="PTHR30349:SF64">
    <property type="entry name" value="PROPHAGE INTEGRASE INTD-RELATED"/>
    <property type="match status" value="1"/>
</dbReference>
<dbReference type="HOGENOM" id="CLU_027562_37_0_0"/>
<feature type="domain" description="Tyr recombinase" evidence="6">
    <location>
        <begin position="107"/>
        <end position="323"/>
    </location>
</feature>
<dbReference type="GO" id="GO:0006310">
    <property type="term" value="P:DNA recombination"/>
    <property type="evidence" value="ECO:0007669"/>
    <property type="project" value="UniProtKB-KW"/>
</dbReference>
<evidence type="ECO:0000256" key="2">
    <source>
        <dbReference type="ARBA" id="ARBA00022908"/>
    </source>
</evidence>
<evidence type="ECO:0000259" key="6">
    <source>
        <dbReference type="PROSITE" id="PS51898"/>
    </source>
</evidence>
<dbReference type="InterPro" id="IPR013762">
    <property type="entry name" value="Integrase-like_cat_sf"/>
</dbReference>
<dbReference type="AlphaFoldDB" id="A0A081C629"/>
<dbReference type="InterPro" id="IPR011010">
    <property type="entry name" value="DNA_brk_join_enz"/>
</dbReference>
<gene>
    <name evidence="8" type="ORF">U27_07021</name>
</gene>
<evidence type="ECO:0000256" key="4">
    <source>
        <dbReference type="ARBA" id="ARBA00023172"/>
    </source>
</evidence>
<keyword evidence="4" id="KW-0233">DNA recombination</keyword>
<dbReference type="InterPro" id="IPR010998">
    <property type="entry name" value="Integrase_recombinase_N"/>
</dbReference>
<dbReference type="InterPro" id="IPR011946">
    <property type="entry name" value="Integrase_integron-type"/>
</dbReference>
<dbReference type="PANTHER" id="PTHR30349">
    <property type="entry name" value="PHAGE INTEGRASE-RELATED"/>
    <property type="match status" value="1"/>
</dbReference>
<name>A0A081C629_VECG1</name>
<dbReference type="InterPro" id="IPR004107">
    <property type="entry name" value="Integrase_SAM-like_N"/>
</dbReference>
<evidence type="ECO:0000256" key="1">
    <source>
        <dbReference type="ARBA" id="ARBA00008857"/>
    </source>
</evidence>
<dbReference type="STRING" id="1499967.U27_07021"/>
<keyword evidence="3 5" id="KW-0238">DNA-binding</keyword>
<dbReference type="SUPFAM" id="SSF56349">
    <property type="entry name" value="DNA breaking-rejoining enzymes"/>
    <property type="match status" value="1"/>
</dbReference>
<dbReference type="GO" id="GO:0003677">
    <property type="term" value="F:DNA binding"/>
    <property type="evidence" value="ECO:0007669"/>
    <property type="project" value="UniProtKB-UniRule"/>
</dbReference>
<dbReference type="Proteomes" id="UP000030661">
    <property type="component" value="Unassembled WGS sequence"/>
</dbReference>
<evidence type="ECO:0000259" key="7">
    <source>
        <dbReference type="PROSITE" id="PS51900"/>
    </source>
</evidence>